<dbReference type="AlphaFoldDB" id="A0A0B0NG44"/>
<sequence length="47" mass="5310">MSIKSLNPDRCSSSTLEVHDSKISQFLIQGYPLGHFTMKHSLEPHIV</sequence>
<name>A0A0B0NG44_GOSAR</name>
<reference evidence="2" key="1">
    <citation type="submission" date="2014-09" db="EMBL/GenBank/DDBJ databases">
        <authorList>
            <person name="Mudge J."/>
            <person name="Ramaraj T."/>
            <person name="Lindquist I.E."/>
            <person name="Bharti A.K."/>
            <person name="Sundararajan A."/>
            <person name="Cameron C.T."/>
            <person name="Woodward J.E."/>
            <person name="May G.D."/>
            <person name="Brubaker C."/>
            <person name="Broadhvest J."/>
            <person name="Wilkins T.A."/>
        </authorList>
    </citation>
    <scope>NUCLEOTIDE SEQUENCE</scope>
    <source>
        <strain evidence="2">cv. AKA8401</strain>
    </source>
</reference>
<evidence type="ECO:0000313" key="1">
    <source>
        <dbReference type="EMBL" id="KHG11652.1"/>
    </source>
</evidence>
<dbReference type="Proteomes" id="UP000032142">
    <property type="component" value="Unassembled WGS sequence"/>
</dbReference>
<protein>
    <submittedName>
        <fullName evidence="1">Uncharacterized protein</fullName>
    </submittedName>
</protein>
<dbReference type="EMBL" id="KN396251">
    <property type="protein sequence ID" value="KHG11652.1"/>
    <property type="molecule type" value="Genomic_DNA"/>
</dbReference>
<proteinExistence type="predicted"/>
<keyword evidence="2" id="KW-1185">Reference proteome</keyword>
<evidence type="ECO:0000313" key="2">
    <source>
        <dbReference type="Proteomes" id="UP000032142"/>
    </source>
</evidence>
<accession>A0A0B0NG44</accession>
<gene>
    <name evidence="1" type="ORF">F383_14813</name>
</gene>
<organism evidence="1 2">
    <name type="scientific">Gossypium arboreum</name>
    <name type="common">Tree cotton</name>
    <name type="synonym">Gossypium nanking</name>
    <dbReference type="NCBI Taxonomy" id="29729"/>
    <lineage>
        <taxon>Eukaryota</taxon>
        <taxon>Viridiplantae</taxon>
        <taxon>Streptophyta</taxon>
        <taxon>Embryophyta</taxon>
        <taxon>Tracheophyta</taxon>
        <taxon>Spermatophyta</taxon>
        <taxon>Magnoliopsida</taxon>
        <taxon>eudicotyledons</taxon>
        <taxon>Gunneridae</taxon>
        <taxon>Pentapetalae</taxon>
        <taxon>rosids</taxon>
        <taxon>malvids</taxon>
        <taxon>Malvales</taxon>
        <taxon>Malvaceae</taxon>
        <taxon>Malvoideae</taxon>
        <taxon>Gossypium</taxon>
    </lineage>
</organism>